<gene>
    <name evidence="4" type="primary">LOC103278666</name>
</gene>
<dbReference type="Proteomes" id="UP000001646">
    <property type="component" value="Chromosome 4"/>
</dbReference>
<reference evidence="4" key="2">
    <citation type="submission" date="2025-08" db="UniProtKB">
        <authorList>
            <consortium name="Ensembl"/>
        </authorList>
    </citation>
    <scope>IDENTIFICATION</scope>
</reference>
<proteinExistence type="predicted"/>
<reference evidence="4 5" key="1">
    <citation type="submission" date="2009-12" db="EMBL/GenBank/DDBJ databases">
        <title>The Genome Sequence of Anolis carolinensis (Green Anole Lizard).</title>
        <authorList>
            <consortium name="The Genome Sequencing Platform"/>
            <person name="Di Palma F."/>
            <person name="Alfoldi J."/>
            <person name="Heiman D."/>
            <person name="Young S."/>
            <person name="Grabherr M."/>
            <person name="Johnson J."/>
            <person name="Lander E.S."/>
            <person name="Lindblad-Toh K."/>
        </authorList>
    </citation>
    <scope>NUCLEOTIDE SEQUENCE [LARGE SCALE GENOMIC DNA]</scope>
    <source>
        <strain evidence="4 5">JBL SC #1</strain>
    </source>
</reference>
<keyword evidence="1" id="KW-0677">Repeat</keyword>
<dbReference type="InterPro" id="IPR002110">
    <property type="entry name" value="Ankyrin_rpt"/>
</dbReference>
<evidence type="ECO:0000256" key="2">
    <source>
        <dbReference type="ARBA" id="ARBA00023043"/>
    </source>
</evidence>
<feature type="repeat" description="ANK" evidence="3">
    <location>
        <begin position="119"/>
        <end position="151"/>
    </location>
</feature>
<feature type="repeat" description="ANK" evidence="3">
    <location>
        <begin position="86"/>
        <end position="118"/>
    </location>
</feature>
<evidence type="ECO:0000313" key="5">
    <source>
        <dbReference type="Proteomes" id="UP000001646"/>
    </source>
</evidence>
<organism evidence="4 5">
    <name type="scientific">Anolis carolinensis</name>
    <name type="common">Green anole</name>
    <name type="synonym">American chameleon</name>
    <dbReference type="NCBI Taxonomy" id="28377"/>
    <lineage>
        <taxon>Eukaryota</taxon>
        <taxon>Metazoa</taxon>
        <taxon>Chordata</taxon>
        <taxon>Craniata</taxon>
        <taxon>Vertebrata</taxon>
        <taxon>Euteleostomi</taxon>
        <taxon>Lepidosauria</taxon>
        <taxon>Squamata</taxon>
        <taxon>Bifurcata</taxon>
        <taxon>Unidentata</taxon>
        <taxon>Episquamata</taxon>
        <taxon>Toxicofera</taxon>
        <taxon>Iguania</taxon>
        <taxon>Dactyloidae</taxon>
        <taxon>Anolis</taxon>
    </lineage>
</organism>
<dbReference type="PANTHER" id="PTHR24198:SF194">
    <property type="entry name" value="INVERSIN-A"/>
    <property type="match status" value="1"/>
</dbReference>
<dbReference type="Ensembl" id="ENSACAT00000053759.1">
    <property type="protein sequence ID" value="ENSACAP00000034607.1"/>
    <property type="gene ID" value="ENSACAG00000007052.4"/>
</dbReference>
<sequence length="260" mass="28851">MSTSEKPQIVIIHSTLRSDTFSTFQFIKKTPNKLVRQLIGYLLEKDKGWTQTDKDLQQEKKDSPRQISATLEKYLKENEVNAVNSANETLLHIAAAHGHTEIIDYLISKGAKLEVKDQKERTPLHRAAKEGHGKAVNMLLQAGADMYTLAQEGKTPLHLGHTEVAQKLLQNKAKVNLKDKQSKTPLHLGAEKGHIALVELLLGSNADPNSADKEKKTPLHLASIGTGHFNCVNTLVNWPLVHCPYIPGSDPKLSALNWIM</sequence>
<accession>A0A803THB7</accession>
<reference evidence="4" key="3">
    <citation type="submission" date="2025-09" db="UniProtKB">
        <authorList>
            <consortium name="Ensembl"/>
        </authorList>
    </citation>
    <scope>IDENTIFICATION</scope>
</reference>
<dbReference type="InterPro" id="IPR036770">
    <property type="entry name" value="Ankyrin_rpt-contain_sf"/>
</dbReference>
<protein>
    <recommendedName>
        <fullName evidence="6">CARD- and ANK-containing Inflammasome Adaptor Protein</fullName>
    </recommendedName>
</protein>
<dbReference type="Pfam" id="PF12796">
    <property type="entry name" value="Ank_2"/>
    <property type="match status" value="2"/>
</dbReference>
<keyword evidence="5" id="KW-1185">Reference proteome</keyword>
<dbReference type="SUPFAM" id="SSF48403">
    <property type="entry name" value="Ankyrin repeat"/>
    <property type="match status" value="1"/>
</dbReference>
<dbReference type="GeneTree" id="ENSGT00940000165489"/>
<evidence type="ECO:0008006" key="6">
    <source>
        <dbReference type="Google" id="ProtNLM"/>
    </source>
</evidence>
<name>A0A803THB7_ANOCA</name>
<evidence type="ECO:0000313" key="4">
    <source>
        <dbReference type="Ensembl" id="ENSACAP00000034607.1"/>
    </source>
</evidence>
<dbReference type="Bgee" id="ENSACAG00000007052">
    <property type="expression patterns" value="Expressed in lung"/>
</dbReference>
<dbReference type="PROSITE" id="PS50297">
    <property type="entry name" value="ANK_REP_REGION"/>
    <property type="match status" value="3"/>
</dbReference>
<evidence type="ECO:0000256" key="1">
    <source>
        <dbReference type="ARBA" id="ARBA00022737"/>
    </source>
</evidence>
<dbReference type="AlphaFoldDB" id="A0A803THB7"/>
<dbReference type="PRINTS" id="PR01415">
    <property type="entry name" value="ANKYRIN"/>
</dbReference>
<feature type="repeat" description="ANK" evidence="3">
    <location>
        <begin position="181"/>
        <end position="213"/>
    </location>
</feature>
<dbReference type="PANTHER" id="PTHR24198">
    <property type="entry name" value="ANKYRIN REPEAT AND PROTEIN KINASE DOMAIN-CONTAINING PROTEIN"/>
    <property type="match status" value="1"/>
</dbReference>
<dbReference type="Gene3D" id="1.25.40.20">
    <property type="entry name" value="Ankyrin repeat-containing domain"/>
    <property type="match status" value="3"/>
</dbReference>
<dbReference type="PROSITE" id="PS50088">
    <property type="entry name" value="ANK_REPEAT"/>
    <property type="match status" value="3"/>
</dbReference>
<keyword evidence="2 3" id="KW-0040">ANK repeat</keyword>
<dbReference type="SMART" id="SM00248">
    <property type="entry name" value="ANK"/>
    <property type="match status" value="5"/>
</dbReference>
<evidence type="ECO:0000256" key="3">
    <source>
        <dbReference type="PROSITE-ProRule" id="PRU00023"/>
    </source>
</evidence>